<dbReference type="Pfam" id="PF00107">
    <property type="entry name" value="ADH_zinc_N"/>
    <property type="match status" value="1"/>
</dbReference>
<dbReference type="InterPro" id="IPR011032">
    <property type="entry name" value="GroES-like_sf"/>
</dbReference>
<dbReference type="EC" id="1.1.1.1" evidence="3"/>
<reference evidence="10" key="1">
    <citation type="journal article" date="2019" name="Int. J. Syst. Evol. Microbiol.">
        <title>The Global Catalogue of Microorganisms (GCM) 10K type strain sequencing project: providing services to taxonomists for standard genome sequencing and annotation.</title>
        <authorList>
            <consortium name="The Broad Institute Genomics Platform"/>
            <consortium name="The Broad Institute Genome Sequencing Center for Infectious Disease"/>
            <person name="Wu L."/>
            <person name="Ma J."/>
        </authorList>
    </citation>
    <scope>NUCLEOTIDE SEQUENCE [LARGE SCALE GENOMIC DNA]</scope>
    <source>
        <strain evidence="10">JCM 4376</strain>
    </source>
</reference>
<comment type="similarity">
    <text evidence="2 7">Belongs to the zinc-containing alcohol dehydrogenase family.</text>
</comment>
<dbReference type="PANTHER" id="PTHR42940:SF7">
    <property type="entry name" value="ALCOHOL DEHYDROGENASE-LIKE N-TERMINAL DOMAIN-CONTAINING PROTEIN"/>
    <property type="match status" value="1"/>
</dbReference>
<keyword evidence="5 7" id="KW-0862">Zinc</keyword>
<dbReference type="PROSITE" id="PS00059">
    <property type="entry name" value="ADH_ZINC"/>
    <property type="match status" value="1"/>
</dbReference>
<dbReference type="InterPro" id="IPR002328">
    <property type="entry name" value="ADH_Zn_CS"/>
</dbReference>
<evidence type="ECO:0000256" key="3">
    <source>
        <dbReference type="ARBA" id="ARBA00013190"/>
    </source>
</evidence>
<dbReference type="SUPFAM" id="SSF51735">
    <property type="entry name" value="NAD(P)-binding Rossmann-fold domains"/>
    <property type="match status" value="1"/>
</dbReference>
<proteinExistence type="inferred from homology"/>
<dbReference type="RefSeq" id="WP_189544893.1">
    <property type="nucleotide sequence ID" value="NZ_BMTF01000012.1"/>
</dbReference>
<evidence type="ECO:0000259" key="8">
    <source>
        <dbReference type="SMART" id="SM00829"/>
    </source>
</evidence>
<evidence type="ECO:0000256" key="6">
    <source>
        <dbReference type="ARBA" id="ARBA00023002"/>
    </source>
</evidence>
<dbReference type="SUPFAM" id="SSF50129">
    <property type="entry name" value="GroES-like"/>
    <property type="match status" value="1"/>
</dbReference>
<evidence type="ECO:0000313" key="10">
    <source>
        <dbReference type="Proteomes" id="UP000660675"/>
    </source>
</evidence>
<evidence type="ECO:0000256" key="2">
    <source>
        <dbReference type="ARBA" id="ARBA00008072"/>
    </source>
</evidence>
<dbReference type="Gene3D" id="3.40.50.720">
    <property type="entry name" value="NAD(P)-binding Rossmann-like Domain"/>
    <property type="match status" value="1"/>
</dbReference>
<evidence type="ECO:0000256" key="5">
    <source>
        <dbReference type="ARBA" id="ARBA00022833"/>
    </source>
</evidence>
<dbReference type="Pfam" id="PF08240">
    <property type="entry name" value="ADH_N"/>
    <property type="match status" value="1"/>
</dbReference>
<comment type="caution">
    <text evidence="9">The sequence shown here is derived from an EMBL/GenBank/DDBJ whole genome shotgun (WGS) entry which is preliminary data.</text>
</comment>
<dbReference type="Proteomes" id="UP000660675">
    <property type="component" value="Unassembled WGS sequence"/>
</dbReference>
<protein>
    <recommendedName>
        <fullName evidence="3">alcohol dehydrogenase</fullName>
        <ecNumber evidence="3">1.1.1.1</ecNumber>
    </recommendedName>
</protein>
<sequence>MTYDNLHDHRAAQVAEAKAPVRAVAVEARHPGPGSVRVDVAASGICGADLGTVRFARPDGGFPITPGHEVAGRVAELGPGVTGWEVGERVAVGWFGGSCGHCIACRRGDVVHCPQRQIPGLSYPGGWSTTITVPAPALVRIPEPLSFAEAAPFGCAGVTTFNALWHSGAEPGDRVAVLGIGGLGHLAVRFAAAMGFETVAVARGEEKREVARELGAHHYIDSTRQVPGDALRAMGGARLILSTATSSAPLAELVDGLAPHGRLTIVGIDGTPLQLPLGKLVMNAQSITGHLTGSPTDTEQAMRFAVATGVRPRVQTVPLQDAQQAVDMVREGRARFRAVLTTGASGA</sequence>
<dbReference type="EMBL" id="BMTF01000012">
    <property type="protein sequence ID" value="GGV87713.1"/>
    <property type="molecule type" value="Genomic_DNA"/>
</dbReference>
<keyword evidence="4 7" id="KW-0479">Metal-binding</keyword>
<keyword evidence="10" id="KW-1185">Reference proteome</keyword>
<feature type="domain" description="Enoyl reductase (ER)" evidence="8">
    <location>
        <begin position="12"/>
        <end position="340"/>
    </location>
</feature>
<dbReference type="InterPro" id="IPR013149">
    <property type="entry name" value="ADH-like_C"/>
</dbReference>
<evidence type="ECO:0000256" key="4">
    <source>
        <dbReference type="ARBA" id="ARBA00022723"/>
    </source>
</evidence>
<keyword evidence="6" id="KW-0560">Oxidoreductase</keyword>
<dbReference type="InterPro" id="IPR020843">
    <property type="entry name" value="ER"/>
</dbReference>
<accession>A0ABQ2W0C9</accession>
<evidence type="ECO:0000256" key="1">
    <source>
        <dbReference type="ARBA" id="ARBA00001947"/>
    </source>
</evidence>
<dbReference type="Gene3D" id="3.90.180.10">
    <property type="entry name" value="Medium-chain alcohol dehydrogenases, catalytic domain"/>
    <property type="match status" value="1"/>
</dbReference>
<dbReference type="InterPro" id="IPR013154">
    <property type="entry name" value="ADH-like_N"/>
</dbReference>
<organism evidence="9 10">
    <name type="scientific">Streptomyces gelaticus</name>
    <dbReference type="NCBI Taxonomy" id="285446"/>
    <lineage>
        <taxon>Bacteria</taxon>
        <taxon>Bacillati</taxon>
        <taxon>Actinomycetota</taxon>
        <taxon>Actinomycetes</taxon>
        <taxon>Kitasatosporales</taxon>
        <taxon>Streptomycetaceae</taxon>
        <taxon>Streptomyces</taxon>
    </lineage>
</organism>
<dbReference type="PANTHER" id="PTHR42940">
    <property type="entry name" value="ALCOHOL DEHYDROGENASE 1-RELATED"/>
    <property type="match status" value="1"/>
</dbReference>
<evidence type="ECO:0000313" key="9">
    <source>
        <dbReference type="EMBL" id="GGV87713.1"/>
    </source>
</evidence>
<comment type="cofactor">
    <cofactor evidence="1 7">
        <name>Zn(2+)</name>
        <dbReference type="ChEBI" id="CHEBI:29105"/>
    </cofactor>
</comment>
<dbReference type="SMART" id="SM00829">
    <property type="entry name" value="PKS_ER"/>
    <property type="match status" value="1"/>
</dbReference>
<gene>
    <name evidence="9" type="ORF">GCM10015535_37440</name>
</gene>
<dbReference type="InterPro" id="IPR036291">
    <property type="entry name" value="NAD(P)-bd_dom_sf"/>
</dbReference>
<name>A0ABQ2W0C9_9ACTN</name>
<evidence type="ECO:0000256" key="7">
    <source>
        <dbReference type="RuleBase" id="RU361277"/>
    </source>
</evidence>